<gene>
    <name evidence="5" type="primary">nrdD</name>
    <name evidence="5" type="ORF">HMPREF9248_0521</name>
</gene>
<dbReference type="EMBL" id="AEDQ01000029">
    <property type="protein sequence ID" value="EFL43810.1"/>
    <property type="molecule type" value="Genomic_DNA"/>
</dbReference>
<dbReference type="NCBIfam" id="TIGR02487">
    <property type="entry name" value="NrdD"/>
    <property type="match status" value="1"/>
</dbReference>
<keyword evidence="1 3" id="KW-0547">Nucleotide-binding</keyword>
<dbReference type="Proteomes" id="UP000004431">
    <property type="component" value="Unassembled WGS sequence"/>
</dbReference>
<reference evidence="5 6" key="1">
    <citation type="submission" date="2010-08" db="EMBL/GenBank/DDBJ databases">
        <authorList>
            <person name="Durkin A.S."/>
            <person name="Madupu R."/>
            <person name="Torralba M."/>
            <person name="Gillis M."/>
            <person name="Methe B."/>
            <person name="Sutton G."/>
            <person name="Nelson K.E."/>
        </authorList>
    </citation>
    <scope>NUCLEOTIDE SEQUENCE [LARGE SCALE GENOMIC DNA]</scope>
    <source>
        <strain evidence="5 6">PB189-T1-4</strain>
    </source>
</reference>
<dbReference type="InterPro" id="IPR005144">
    <property type="entry name" value="ATP-cone_dom"/>
</dbReference>
<comment type="caution">
    <text evidence="5">The sequence shown here is derived from an EMBL/GenBank/DDBJ whole genome shotgun (WGS) entry which is preliminary data.</text>
</comment>
<dbReference type="PANTHER" id="PTHR21075:SF0">
    <property type="entry name" value="ANAEROBIC RIBONUCLEOSIDE-TRIPHOSPHATE REDUCTASE"/>
    <property type="match status" value="1"/>
</dbReference>
<name>A0ABP2IXK1_9ACTN</name>
<dbReference type="SUPFAM" id="SSF51998">
    <property type="entry name" value="PFL-like glycyl radical enzymes"/>
    <property type="match status" value="1"/>
</dbReference>
<dbReference type="Gene3D" id="3.20.70.20">
    <property type="match status" value="1"/>
</dbReference>
<protein>
    <submittedName>
        <fullName evidence="5">Anaerobic ribonucleoside-triphosphate reductase</fullName>
        <ecNumber evidence="5">1.17.4.2</ecNumber>
    </submittedName>
</protein>
<dbReference type="GO" id="GO:0008998">
    <property type="term" value="F:ribonucleoside-triphosphate reductase (thioredoxin) activity"/>
    <property type="evidence" value="ECO:0007669"/>
    <property type="project" value="UniProtKB-EC"/>
</dbReference>
<evidence type="ECO:0000256" key="1">
    <source>
        <dbReference type="ARBA" id="ARBA00022741"/>
    </source>
</evidence>
<evidence type="ECO:0000259" key="4">
    <source>
        <dbReference type="PROSITE" id="PS51161"/>
    </source>
</evidence>
<organism evidence="5 6">
    <name type="scientific">Fannyhessea vaginae PB189-T1-4</name>
    <dbReference type="NCBI Taxonomy" id="866774"/>
    <lineage>
        <taxon>Bacteria</taxon>
        <taxon>Bacillati</taxon>
        <taxon>Actinomycetota</taxon>
        <taxon>Coriobacteriia</taxon>
        <taxon>Coriobacteriales</taxon>
        <taxon>Atopobiaceae</taxon>
        <taxon>Fannyhessea</taxon>
    </lineage>
</organism>
<evidence type="ECO:0000256" key="3">
    <source>
        <dbReference type="PROSITE-ProRule" id="PRU00492"/>
    </source>
</evidence>
<sequence length="765" mass="87304">MHARTFYVAASGFCTTLGFRNIGEVMRIIKRNGSEVEFDISKISNAISAANKEVPEGERLTQREITFASLNVEDLCKSAGHTVTVEEIQDMVEDQIMALNHFSVARKYIIYRYLQAQKRHRNTTDDTILSLIESNNEEVKQENSNKNPSVVSVQRDYMAGEVSKDLAMRELLPQDVVKAHKEGLIHFHDADYYAQHMHNCDLVNLDDMLQNGTVISGTMIEKPHSFSTACNIATQIIAQVASSQYGGQSISLAHLAPFVDVSRKKIRRQVESELALIECKLNEERLSELVEKRLRDEVARGIQTIQYQVVTLMTTNGQAPFITVFMYLNEAKNEQEKQDLALCIEEMLRQRYQGVKNEAGVWITPAFPKLIYVLEEDNIHEGDPYFYLTKLAAKCSARRLVPDYISEKKMREIKLSRGEKEGEGDVFTCMGCRSFLTPDRSEGGYNNIAHAKNYEPGKPKYYGRFNQGVVTINLPDVALSSGKDMDKFWKIFDERLDICHRALRCRHDRLRGTLSDAAPILWQYGALARLKKGEVIDKLLYDGYSTISLGYAGLYECVKYMTGYSHTDKEATPFALAVMQHMNDKCDEWKAAENIDYSIYGTPLESTTYKFARALQKRFGLIKGITDHGYITNSYHVNVRENIDAFTKLKFESQFQRLSGGGAISYVEVPNLQDNLEAVIRVIQYIYDNIMYAELNTKSDYCQACGYDGEIQIKEDDNKLIWECPNCGNRDQTKMNVARRTCGYIGTQFWNQGRTQEIKERVLHL</sequence>
<dbReference type="PANTHER" id="PTHR21075">
    <property type="entry name" value="ANAEROBIC RIBONUCLEOSIDE-TRIPHOSPHATE REDUCTASE"/>
    <property type="match status" value="1"/>
</dbReference>
<accession>A0ABP2IXK1</accession>
<feature type="domain" description="ATP-cone" evidence="4">
    <location>
        <begin position="26"/>
        <end position="119"/>
    </location>
</feature>
<evidence type="ECO:0000313" key="6">
    <source>
        <dbReference type="Proteomes" id="UP000004431"/>
    </source>
</evidence>
<evidence type="ECO:0000313" key="5">
    <source>
        <dbReference type="EMBL" id="EFL43810.1"/>
    </source>
</evidence>
<keyword evidence="6" id="KW-1185">Reference proteome</keyword>
<evidence type="ECO:0000256" key="2">
    <source>
        <dbReference type="ARBA" id="ARBA00022840"/>
    </source>
</evidence>
<keyword evidence="2 3" id="KW-0067">ATP-binding</keyword>
<dbReference type="NCBIfam" id="NF006732">
    <property type="entry name" value="PRK09263.1"/>
    <property type="match status" value="1"/>
</dbReference>
<keyword evidence="5" id="KW-0560">Oxidoreductase</keyword>
<proteinExistence type="predicted"/>
<dbReference type="InterPro" id="IPR012833">
    <property type="entry name" value="NrdD"/>
</dbReference>
<dbReference type="Pfam" id="PF03477">
    <property type="entry name" value="ATP-cone"/>
    <property type="match status" value="1"/>
</dbReference>
<dbReference type="Pfam" id="PF13597">
    <property type="entry name" value="NRDD"/>
    <property type="match status" value="1"/>
</dbReference>
<dbReference type="PROSITE" id="PS51161">
    <property type="entry name" value="ATP_CONE"/>
    <property type="match status" value="1"/>
</dbReference>
<dbReference type="EC" id="1.17.4.2" evidence="5"/>